<keyword evidence="2" id="KW-1185">Reference proteome</keyword>
<evidence type="ECO:0000313" key="1">
    <source>
        <dbReference type="EMBL" id="MCY1005070.1"/>
    </source>
</evidence>
<sequence>MRLTHLDVRYDLSQPVYVNNRVPITFGITADAADPANPVTRNVAVTFSFVEAEPSDPEKPLACSSSAIDVEVTGDGKEQIVEGFIWPTSLCAALAAKGAPVNLQVDFNGGEELASELESDIDAPSVVLTEAHRGDELNQRCRASLDGADPKLGCVHAIDLQPTPSEGGGTLIDVRYALSATSSVAVVPYRPTENIGVDGPADLEPSLVVQSRFVVNGRDPYTSAVDPALIPPSLVEAVPSIVEDLQFGLDPAGLAALSALPGKAVVSYTIESAADSTTRLSLTIRDPADPANTIAEALIDRVVPGTANDVVHELFLADEALAAVSAGGIWEDQSDFVVRGCFNAEFPQDGNRGEGSVDDCRELEVVLVHETAPASGASSLSFDKEFERTLGNDRIGIDSTMSTQNRLDLSGASSRIEGEVALHGNLGAKFDLTLARAFGTATLAVDPTKNAYEIGVDAFGQRLYGLERQETTIVNSEDFSAAKSFTIGNLGFGFGPVRVGFKIGVGGTIGIEVEDTLEALTDDATCQELLNSAESFAACGRLTRVTTPNFGLTGEIEGGIDLKLVKAGVAADLRFATTRFPLDTTLGFGLTDEERLLVRGSATWDMSFRPLSGDVSIVGKVGFRRFAKSLKVHLFSFSSPEITTRLLSLAMDASEELQ</sequence>
<dbReference type="Proteomes" id="UP001150924">
    <property type="component" value="Unassembled WGS sequence"/>
</dbReference>
<organism evidence="1 2">
    <name type="scientific">Nannocystis pusilla</name>
    <dbReference type="NCBI Taxonomy" id="889268"/>
    <lineage>
        <taxon>Bacteria</taxon>
        <taxon>Pseudomonadati</taxon>
        <taxon>Myxococcota</taxon>
        <taxon>Polyangia</taxon>
        <taxon>Nannocystales</taxon>
        <taxon>Nannocystaceae</taxon>
        <taxon>Nannocystis</taxon>
    </lineage>
</organism>
<accession>A0A9X3EKX3</accession>
<dbReference type="RefSeq" id="WP_267766692.1">
    <property type="nucleotide sequence ID" value="NZ_JAPNKE010000002.1"/>
</dbReference>
<protein>
    <submittedName>
        <fullName evidence="1">Uncharacterized protein</fullName>
    </submittedName>
</protein>
<reference evidence="1" key="1">
    <citation type="submission" date="2022-11" db="EMBL/GenBank/DDBJ databases">
        <title>Minimal conservation of predation-associated metabolite biosynthetic gene clusters underscores biosynthetic potential of Myxococcota including descriptions for ten novel species: Archangium lansinium sp. nov., Myxococcus landrumus sp. nov., Nannocystis bai.</title>
        <authorList>
            <person name="Ahearne A."/>
            <person name="Stevens C."/>
            <person name="Phillips K."/>
        </authorList>
    </citation>
    <scope>NUCLEOTIDE SEQUENCE</scope>
    <source>
        <strain evidence="1">Na p29</strain>
    </source>
</reference>
<name>A0A9X3EKX3_9BACT</name>
<gene>
    <name evidence="1" type="ORF">OV079_05690</name>
</gene>
<dbReference type="AlphaFoldDB" id="A0A9X3EKX3"/>
<dbReference type="EMBL" id="JAPNKE010000002">
    <property type="protein sequence ID" value="MCY1005070.1"/>
    <property type="molecule type" value="Genomic_DNA"/>
</dbReference>
<evidence type="ECO:0000313" key="2">
    <source>
        <dbReference type="Proteomes" id="UP001150924"/>
    </source>
</evidence>
<comment type="caution">
    <text evidence="1">The sequence shown here is derived from an EMBL/GenBank/DDBJ whole genome shotgun (WGS) entry which is preliminary data.</text>
</comment>
<proteinExistence type="predicted"/>